<dbReference type="GO" id="GO:0006606">
    <property type="term" value="P:protein import into nucleus"/>
    <property type="evidence" value="ECO:0007669"/>
    <property type="project" value="TreeGrafter"/>
</dbReference>
<dbReference type="InterPro" id="IPR037701">
    <property type="entry name" value="Pom152"/>
</dbReference>
<evidence type="ECO:0000313" key="14">
    <source>
        <dbReference type="EMBL" id="TIB07808.1"/>
    </source>
</evidence>
<dbReference type="InterPro" id="IPR008030">
    <property type="entry name" value="NmrA-like"/>
</dbReference>
<name>A0A4T0G2M8_WALIC</name>
<dbReference type="InterPro" id="IPR000608">
    <property type="entry name" value="UBC"/>
</dbReference>
<sequence>MTAATTLIIGATGNTGKSVVNTLSKLSNTTIIALTRSLNNPIAKDLEKLPNTQVIEKDWTTVDVDFLKSHNIQKVFVASHNLPSHFTDESLLYTAALHAGVKYVVRISTFVHFIGPASPIYYGRNHWAIENLLSQPEFKELQWTSLQPNFFGNTFLVTAALWLNKYKETGEKDTLKMMLDEKEPVAMIDPDDVGVFAGHLLNSSDYTQHNHAKYVLAGPENENGRSVVEAVEQLAKTKVDKVEYRCDDWLEMLPSMGYAKNVMPSIAKSSSLFLWTGRGSVESSPNSKEIWSMKKEAENGQKKKPKTSAAQLRVQKDITELELPSTMSTNFPNPSDLLNFELIIQPDEGMYKGGSFKFTFNISNNYPHEAPKVKLTQKIYHPNLDHQGNVCLNILREDWKPVLNLNALVVGLQYLFLEPNAEDPLNKDAANDLLRDRNQFKSWVAASMSGKPVKDFMYFTRSSPIESPATSMSTPRTVADAHLPRIPTSIFNAPSQRLLALSALTALQAYKLSISLSLWSTQSSTRLLDSEIALYRWSLIDLSAILLIWWLRIPRLRFHKSVWVAAAAAFFAFDWFLLGSWKLPVTQLSTLIIPSSLLNAFTFYKTPQEHSVRLKDVIGNRDSHLRGEHTVRVGGFSTAKLNPTTQSFCVPIAPTNPIALPILFNNTDPLVLAYSVTPLKHDGSLAEESQVEIQGRELEKSRLGYADDDDDFFDPNHDLYSPHDELALLPRGPGVSAPPRLQKTQNIRYIPLNPSSLPPPPFIVRLKHVVDKSSELDARLARTEAVVVECPSAGFASDQPTQPNHGDRCVGDKVGLQLGVRSAGGASVGWISRGPEGSDLRKLDNIGSTAYTTSAAHARAVSTTTSIPINVTLDRAGAYSLELASLADFFANEPYPSLYESGLQHASSSVHYNSHPRPVVQFAGCTAEQPVRLLEGEKASAELSVSVGGISPAEGGVDVSVTYFDNPDLQRSGASTPLSVHIPAGHTHAALRVTRPGYYKMEEVRGEYCIGATHLPDVCGVQTTPRPTLNMDIRTIEDCSGEVGIRAQMALTGAAPFTLAYLVEFAGEAKRVEKRIHASRDELSLTPEREGEYKYTFLALSDANYRDIALGERGEGITATQVVHPLAGASFAEPSTKRTVWSCESGTIDVQVEFTGSGPWTLEYQTSGTSASSIAAPTAFSEKDIHNRRHTLAVPIPADIDRLGGQFRVSLAGVEDSRRCRKALAQDYTVVVQRVKPTARLSGATSATVRDGESAYIPVRVTGDPPWVVGYEHGGQAHTVTTHSRQTDLVVDSEGLYRLTEVRDAHCPGTVVTGEDSFALDFIPRPSLSLGKQTQTQEQKRKHHHTLPPVCTYDDSAVSLAISGEPPFEVVYEHTHSGARVDERIASVRQNPLVSLDTAVAGTHVYRFAGVGDANYALAGSGSAQVQVEQVVVERPYAQFAHTPRASYCLGDVLAPREHATHPTHTPLIELHGTAPWVLDLEVVEEGGAHARRVSVRDIREPLWALDLSPLRLLAFGAHRISIVGVHDASACVADGGEESSAHRRSTLIDVAESATVVPRARAEDVCVGDSMDFQLGGSAPWVVRYEWDGVTNTVKSRSALFSRVAEEEGRFAITEVSHHSQRCPSAVDIRRSVHPLPAASVSEGDTYIEDIREGDQAEIRFSFTGTPPFTFTYERRENIQRGRSHELGRVLERHTVTDIMEHEHSIYSSLEGELVQLLAHTH</sequence>
<dbReference type="EMBL" id="SPOF01000075">
    <property type="protein sequence ID" value="TIB07808.1"/>
    <property type="molecule type" value="Genomic_DNA"/>
</dbReference>
<evidence type="ECO:0000256" key="3">
    <source>
        <dbReference type="ARBA" id="ARBA00022741"/>
    </source>
</evidence>
<keyword evidence="3" id="KW-0547">Nucleotide-binding</keyword>
<dbReference type="GO" id="GO:0061654">
    <property type="term" value="F:NEDD8 conjugating enzyme activity"/>
    <property type="evidence" value="ECO:0007669"/>
    <property type="project" value="UniProtKB-EC"/>
</dbReference>
<protein>
    <recommendedName>
        <fullName evidence="9">NEDD8-conjugating enzyme UBC12</fullName>
        <ecNumber evidence="7">2.3.2.34</ecNumber>
    </recommendedName>
    <alternativeName>
        <fullName evidence="8">NEDD8-conjugating enzyme Ubc12</fullName>
    </alternativeName>
    <alternativeName>
        <fullName evidence="10">RUB1-conjugating enzyme</fullName>
    </alternativeName>
    <alternativeName>
        <fullName evidence="11">Ubiquitin carrier protein 12</fullName>
    </alternativeName>
</protein>
<dbReference type="PROSITE" id="PS00183">
    <property type="entry name" value="UBC_1"/>
    <property type="match status" value="1"/>
</dbReference>
<dbReference type="InterPro" id="IPR023313">
    <property type="entry name" value="UBQ-conjugating_AS"/>
</dbReference>
<dbReference type="PANTHER" id="PTHR28206:SF1">
    <property type="entry name" value="NUCLEOPORIN POM152"/>
    <property type="match status" value="1"/>
</dbReference>
<dbReference type="InterPro" id="IPR056543">
    <property type="entry name" value="Ig-like_POM152_9th"/>
</dbReference>
<dbReference type="Gene3D" id="3.90.25.10">
    <property type="entry name" value="UDP-galactose 4-epimerase, domain 1"/>
    <property type="match status" value="1"/>
</dbReference>
<dbReference type="EC" id="2.3.2.34" evidence="7"/>
<dbReference type="GO" id="GO:0006999">
    <property type="term" value="P:nuclear pore organization"/>
    <property type="evidence" value="ECO:0007669"/>
    <property type="project" value="TreeGrafter"/>
</dbReference>
<dbReference type="Pfam" id="PF00179">
    <property type="entry name" value="UQ_con"/>
    <property type="match status" value="1"/>
</dbReference>
<dbReference type="InterPro" id="IPR056540">
    <property type="entry name" value="TMD_POM152"/>
</dbReference>
<evidence type="ECO:0000256" key="7">
    <source>
        <dbReference type="ARBA" id="ARBA00044047"/>
    </source>
</evidence>
<evidence type="ECO:0000256" key="12">
    <source>
        <dbReference type="PROSITE-ProRule" id="PRU10133"/>
    </source>
</evidence>
<dbReference type="SMART" id="SM00212">
    <property type="entry name" value="UBCc"/>
    <property type="match status" value="1"/>
</dbReference>
<gene>
    <name evidence="14" type="ORF">E3P90_03907</name>
</gene>
<accession>A0A4T0G2M8</accession>
<dbReference type="Pfam" id="PF23664">
    <property type="entry name" value="Ig_Pom152"/>
    <property type="match status" value="2"/>
</dbReference>
<dbReference type="Gene3D" id="3.40.50.720">
    <property type="entry name" value="NAD(P)-binding Rossmann-like Domain"/>
    <property type="match status" value="1"/>
</dbReference>
<dbReference type="SUPFAM" id="SSF51735">
    <property type="entry name" value="NAD(P)-binding Rossmann-fold domains"/>
    <property type="match status" value="1"/>
</dbReference>
<dbReference type="Pfam" id="PF24527">
    <property type="entry name" value="Ig-like_Pom152_9"/>
    <property type="match status" value="1"/>
</dbReference>
<dbReference type="GO" id="GO:0005524">
    <property type="term" value="F:ATP binding"/>
    <property type="evidence" value="ECO:0007669"/>
    <property type="project" value="UniProtKB-KW"/>
</dbReference>
<dbReference type="InterPro" id="IPR036291">
    <property type="entry name" value="NAD(P)-bd_dom_sf"/>
</dbReference>
<dbReference type="GO" id="GO:0070762">
    <property type="term" value="C:nuclear pore transmembrane ring"/>
    <property type="evidence" value="ECO:0007669"/>
    <property type="project" value="TreeGrafter"/>
</dbReference>
<keyword evidence="4" id="KW-0833">Ubl conjugation pathway</keyword>
<feature type="active site" description="Glycyl thioester intermediate" evidence="12">
    <location>
        <position position="391"/>
    </location>
</feature>
<evidence type="ECO:0000313" key="15">
    <source>
        <dbReference type="Proteomes" id="UP000306954"/>
    </source>
</evidence>
<feature type="domain" description="UBC core" evidence="13">
    <location>
        <begin position="309"/>
        <end position="453"/>
    </location>
</feature>
<dbReference type="Pfam" id="PF24097">
    <property type="entry name" value="TMD_POM152"/>
    <property type="match status" value="1"/>
</dbReference>
<dbReference type="InterPro" id="IPR056544">
    <property type="entry name" value="Ig_POM152"/>
</dbReference>
<dbReference type="SUPFAM" id="SSF54495">
    <property type="entry name" value="UBC-like"/>
    <property type="match status" value="1"/>
</dbReference>
<comment type="pathway">
    <text evidence="1">Protein modification; protein neddylation.</text>
</comment>
<evidence type="ECO:0000256" key="9">
    <source>
        <dbReference type="ARBA" id="ARBA00044092"/>
    </source>
</evidence>
<dbReference type="Proteomes" id="UP000306954">
    <property type="component" value="Unassembled WGS sequence"/>
</dbReference>
<evidence type="ECO:0000256" key="8">
    <source>
        <dbReference type="ARBA" id="ARBA00044084"/>
    </source>
</evidence>
<dbReference type="InterPro" id="IPR056542">
    <property type="entry name" value="Ig-like_POM152_1st"/>
</dbReference>
<dbReference type="PANTHER" id="PTHR28206">
    <property type="entry name" value="NUCLEOPORIN POM152"/>
    <property type="match status" value="1"/>
</dbReference>
<evidence type="ECO:0000256" key="4">
    <source>
        <dbReference type="ARBA" id="ARBA00022786"/>
    </source>
</evidence>
<dbReference type="CDD" id="cd23794">
    <property type="entry name" value="UBCc_UBE2F_UBE2M"/>
    <property type="match status" value="1"/>
</dbReference>
<dbReference type="GO" id="GO:0017056">
    <property type="term" value="F:structural constituent of nuclear pore"/>
    <property type="evidence" value="ECO:0007669"/>
    <property type="project" value="InterPro"/>
</dbReference>
<evidence type="ECO:0000256" key="5">
    <source>
        <dbReference type="ARBA" id="ARBA00022840"/>
    </source>
</evidence>
<dbReference type="Pfam" id="PF24519">
    <property type="entry name" value="Ig-like_Pom152_1"/>
    <property type="match status" value="1"/>
</dbReference>
<evidence type="ECO:0000256" key="6">
    <source>
        <dbReference type="ARBA" id="ARBA00043698"/>
    </source>
</evidence>
<dbReference type="PROSITE" id="PS50127">
    <property type="entry name" value="UBC_2"/>
    <property type="match status" value="1"/>
</dbReference>
<dbReference type="Gene3D" id="3.10.110.10">
    <property type="entry name" value="Ubiquitin Conjugating Enzyme"/>
    <property type="match status" value="1"/>
</dbReference>
<evidence type="ECO:0000259" key="13">
    <source>
        <dbReference type="PROSITE" id="PS50127"/>
    </source>
</evidence>
<reference evidence="14 15" key="1">
    <citation type="submission" date="2019-03" db="EMBL/GenBank/DDBJ databases">
        <title>Sequencing 23 genomes of Wallemia ichthyophaga.</title>
        <authorList>
            <person name="Gostincar C."/>
        </authorList>
    </citation>
    <scope>NUCLEOTIDE SEQUENCE [LARGE SCALE GENOMIC DNA]</scope>
    <source>
        <strain evidence="14 15">EXF-8621</strain>
    </source>
</reference>
<keyword evidence="2" id="KW-0808">Transferase</keyword>
<keyword evidence="5" id="KW-0067">ATP-binding</keyword>
<dbReference type="Pfam" id="PF24312">
    <property type="entry name" value="Ig-like_POM152"/>
    <property type="match status" value="2"/>
</dbReference>
<evidence type="ECO:0000256" key="1">
    <source>
        <dbReference type="ARBA" id="ARBA00005032"/>
    </source>
</evidence>
<organism evidence="14 15">
    <name type="scientific">Wallemia ichthyophaga</name>
    <dbReference type="NCBI Taxonomy" id="245174"/>
    <lineage>
        <taxon>Eukaryota</taxon>
        <taxon>Fungi</taxon>
        <taxon>Dikarya</taxon>
        <taxon>Basidiomycota</taxon>
        <taxon>Wallemiomycotina</taxon>
        <taxon>Wallemiomycetes</taxon>
        <taxon>Wallemiales</taxon>
        <taxon>Wallemiaceae</taxon>
        <taxon>Wallemia</taxon>
    </lineage>
</organism>
<evidence type="ECO:0000256" key="10">
    <source>
        <dbReference type="ARBA" id="ARBA00044279"/>
    </source>
</evidence>
<dbReference type="InterPro" id="IPR016135">
    <property type="entry name" value="UBQ-conjugating_enzyme/RWD"/>
</dbReference>
<comment type="catalytic activity">
    <reaction evidence="6">
        <text>[E1 NEDD8-activating enzyme]-S-[NEDD8 protein]-yl-L-cysteine + [E2 NEDD8-conjugating enzyme]-L-cysteine = [E1 NEDD8-activating enzyme]-L-cysteine + [E2 NEDD8-conjugating enzyme]-S-[NEDD8-protein]-yl-L-cysteine.</text>
        <dbReference type="EC" id="2.3.2.34"/>
    </reaction>
</comment>
<dbReference type="FunFam" id="3.10.110.10:FF:000005">
    <property type="entry name" value="NEDD8-conjugating enzyme Ubc12"/>
    <property type="match status" value="1"/>
</dbReference>
<dbReference type="Pfam" id="PF05368">
    <property type="entry name" value="NmrA"/>
    <property type="match status" value="1"/>
</dbReference>
<evidence type="ECO:0000256" key="2">
    <source>
        <dbReference type="ARBA" id="ARBA00022679"/>
    </source>
</evidence>
<dbReference type="InterPro" id="IPR056541">
    <property type="entry name" value="Ig-like_POM152"/>
</dbReference>
<proteinExistence type="predicted"/>
<comment type="caution">
    <text evidence="14">The sequence shown here is derived from an EMBL/GenBank/DDBJ whole genome shotgun (WGS) entry which is preliminary data.</text>
</comment>
<evidence type="ECO:0000256" key="11">
    <source>
        <dbReference type="ARBA" id="ARBA00044315"/>
    </source>
</evidence>